<evidence type="ECO:0000313" key="2">
    <source>
        <dbReference type="EMBL" id="GAA2188260.1"/>
    </source>
</evidence>
<evidence type="ECO:0000256" key="1">
    <source>
        <dbReference type="SAM" id="MobiDB-lite"/>
    </source>
</evidence>
<evidence type="ECO:0000313" key="3">
    <source>
        <dbReference type="Proteomes" id="UP001501084"/>
    </source>
</evidence>
<dbReference type="Proteomes" id="UP001501084">
    <property type="component" value="Unassembled WGS sequence"/>
</dbReference>
<feature type="region of interest" description="Disordered" evidence="1">
    <location>
        <begin position="79"/>
        <end position="109"/>
    </location>
</feature>
<gene>
    <name evidence="2" type="ORF">GCM10009786_16660</name>
</gene>
<feature type="compositionally biased region" description="Basic and acidic residues" evidence="1">
    <location>
        <begin position="95"/>
        <end position="109"/>
    </location>
</feature>
<protein>
    <submittedName>
        <fullName evidence="2">Uncharacterized protein</fullName>
    </submittedName>
</protein>
<name>A0ABP5MXB5_9MICO</name>
<comment type="caution">
    <text evidence="2">The sequence shown here is derived from an EMBL/GenBank/DDBJ whole genome shotgun (WGS) entry which is preliminary data.</text>
</comment>
<organism evidence="2 3">
    <name type="scientific">Leucobacter alluvii</name>
    <dbReference type="NCBI Taxonomy" id="340321"/>
    <lineage>
        <taxon>Bacteria</taxon>
        <taxon>Bacillati</taxon>
        <taxon>Actinomycetota</taxon>
        <taxon>Actinomycetes</taxon>
        <taxon>Micrococcales</taxon>
        <taxon>Microbacteriaceae</taxon>
        <taxon>Leucobacter</taxon>
    </lineage>
</organism>
<dbReference type="EMBL" id="BAAAOP010000005">
    <property type="protein sequence ID" value="GAA2188260.1"/>
    <property type="molecule type" value="Genomic_DNA"/>
</dbReference>
<proteinExistence type="predicted"/>
<sequence length="109" mass="11856">MKKIGTEKRSALLIQVNCSQRAESGGMACHSVIAAWIMTTAMIATQRSTSKYSMRFEAERVEGAPFPVCRLMPTHDNKAGSAGVAGIDRGNAAPRTERPADRFLDGERE</sequence>
<accession>A0ABP5MXB5</accession>
<keyword evidence="3" id="KW-1185">Reference proteome</keyword>
<reference evidence="3" key="1">
    <citation type="journal article" date="2019" name="Int. J. Syst. Evol. Microbiol.">
        <title>The Global Catalogue of Microorganisms (GCM) 10K type strain sequencing project: providing services to taxonomists for standard genome sequencing and annotation.</title>
        <authorList>
            <consortium name="The Broad Institute Genomics Platform"/>
            <consortium name="The Broad Institute Genome Sequencing Center for Infectious Disease"/>
            <person name="Wu L."/>
            <person name="Ma J."/>
        </authorList>
    </citation>
    <scope>NUCLEOTIDE SEQUENCE [LARGE SCALE GENOMIC DNA]</scope>
    <source>
        <strain evidence="3">JCM 14919</strain>
    </source>
</reference>